<organism evidence="2 3">
    <name type="scientific">Tanacetum coccineum</name>
    <dbReference type="NCBI Taxonomy" id="301880"/>
    <lineage>
        <taxon>Eukaryota</taxon>
        <taxon>Viridiplantae</taxon>
        <taxon>Streptophyta</taxon>
        <taxon>Embryophyta</taxon>
        <taxon>Tracheophyta</taxon>
        <taxon>Spermatophyta</taxon>
        <taxon>Magnoliopsida</taxon>
        <taxon>eudicotyledons</taxon>
        <taxon>Gunneridae</taxon>
        <taxon>Pentapetalae</taxon>
        <taxon>asterids</taxon>
        <taxon>campanulids</taxon>
        <taxon>Asterales</taxon>
        <taxon>Asteraceae</taxon>
        <taxon>Asteroideae</taxon>
        <taxon>Anthemideae</taxon>
        <taxon>Anthemidinae</taxon>
        <taxon>Tanacetum</taxon>
    </lineage>
</organism>
<feature type="compositionally biased region" description="Pro residues" evidence="1">
    <location>
        <begin position="114"/>
        <end position="126"/>
    </location>
</feature>
<name>A0ABQ5EXS7_9ASTR</name>
<feature type="compositionally biased region" description="Acidic residues" evidence="1">
    <location>
        <begin position="51"/>
        <end position="68"/>
    </location>
</feature>
<evidence type="ECO:0000313" key="2">
    <source>
        <dbReference type="EMBL" id="GJT55440.1"/>
    </source>
</evidence>
<keyword evidence="3" id="KW-1185">Reference proteome</keyword>
<dbReference type="EMBL" id="BQNB010016757">
    <property type="protein sequence ID" value="GJT55440.1"/>
    <property type="molecule type" value="Genomic_DNA"/>
</dbReference>
<reference evidence="2" key="2">
    <citation type="submission" date="2022-01" db="EMBL/GenBank/DDBJ databases">
        <authorList>
            <person name="Yamashiro T."/>
            <person name="Shiraishi A."/>
            <person name="Satake H."/>
            <person name="Nakayama K."/>
        </authorList>
    </citation>
    <scope>NUCLEOTIDE SEQUENCE</scope>
</reference>
<sequence length="126" mass="13438">MTTPYPSVTPRAGVLISFIILSGLDDEVTTFPVRPAPPSPDYVPTLLDYSPDSDLDSDPLEDDSPGEDLTETVESLHTHTTLTSVVHPLSSLLPSLSLLPPLLLPSLSHKRPRSPSPSPPSIPSPP</sequence>
<accession>A0ABQ5EXS7</accession>
<feature type="region of interest" description="Disordered" evidence="1">
    <location>
        <begin position="31"/>
        <end position="68"/>
    </location>
</feature>
<dbReference type="Proteomes" id="UP001151760">
    <property type="component" value="Unassembled WGS sequence"/>
</dbReference>
<feature type="region of interest" description="Disordered" evidence="1">
    <location>
        <begin position="104"/>
        <end position="126"/>
    </location>
</feature>
<protein>
    <submittedName>
        <fullName evidence="2">Uncharacterized protein</fullName>
    </submittedName>
</protein>
<comment type="caution">
    <text evidence="2">The sequence shown here is derived from an EMBL/GenBank/DDBJ whole genome shotgun (WGS) entry which is preliminary data.</text>
</comment>
<proteinExistence type="predicted"/>
<gene>
    <name evidence="2" type="ORF">Tco_0990494</name>
</gene>
<evidence type="ECO:0000313" key="3">
    <source>
        <dbReference type="Proteomes" id="UP001151760"/>
    </source>
</evidence>
<reference evidence="2" key="1">
    <citation type="journal article" date="2022" name="Int. J. Mol. Sci.">
        <title>Draft Genome of Tanacetum Coccineum: Genomic Comparison of Closely Related Tanacetum-Family Plants.</title>
        <authorList>
            <person name="Yamashiro T."/>
            <person name="Shiraishi A."/>
            <person name="Nakayama K."/>
            <person name="Satake H."/>
        </authorList>
    </citation>
    <scope>NUCLEOTIDE SEQUENCE</scope>
</reference>
<evidence type="ECO:0000256" key="1">
    <source>
        <dbReference type="SAM" id="MobiDB-lite"/>
    </source>
</evidence>